<feature type="compositionally biased region" description="Polar residues" evidence="2">
    <location>
        <begin position="541"/>
        <end position="553"/>
    </location>
</feature>
<accession>A0A4S4L141</accession>
<name>A0A4S4L141_9AGAM</name>
<feature type="compositionally biased region" description="Low complexity" evidence="2">
    <location>
        <begin position="409"/>
        <end position="418"/>
    </location>
</feature>
<dbReference type="OrthoDB" id="3270815at2759"/>
<keyword evidence="4" id="KW-1185">Reference proteome</keyword>
<evidence type="ECO:0000256" key="2">
    <source>
        <dbReference type="SAM" id="MobiDB-lite"/>
    </source>
</evidence>
<feature type="region of interest" description="Disordered" evidence="2">
    <location>
        <begin position="401"/>
        <end position="424"/>
    </location>
</feature>
<protein>
    <submittedName>
        <fullName evidence="3">Uncharacterized protein</fullName>
    </submittedName>
</protein>
<dbReference type="Proteomes" id="UP000308199">
    <property type="component" value="Unassembled WGS sequence"/>
</dbReference>
<feature type="region of interest" description="Disordered" evidence="2">
    <location>
        <begin position="480"/>
        <end position="502"/>
    </location>
</feature>
<evidence type="ECO:0000313" key="3">
    <source>
        <dbReference type="EMBL" id="THH05016.1"/>
    </source>
</evidence>
<feature type="region of interest" description="Disordered" evidence="2">
    <location>
        <begin position="1"/>
        <end position="58"/>
    </location>
</feature>
<evidence type="ECO:0000256" key="1">
    <source>
        <dbReference type="SAM" id="Coils"/>
    </source>
</evidence>
<feature type="compositionally biased region" description="Polar residues" evidence="2">
    <location>
        <begin position="9"/>
        <end position="24"/>
    </location>
</feature>
<dbReference type="EMBL" id="SGPK01000293">
    <property type="protein sequence ID" value="THH05016.1"/>
    <property type="molecule type" value="Genomic_DNA"/>
</dbReference>
<keyword evidence="1" id="KW-0175">Coiled coil</keyword>
<reference evidence="3 4" key="1">
    <citation type="submission" date="2019-02" db="EMBL/GenBank/DDBJ databases">
        <title>Genome sequencing of the rare red list fungi Phellinidium pouzarii.</title>
        <authorList>
            <person name="Buettner E."/>
            <person name="Kellner H."/>
        </authorList>
    </citation>
    <scope>NUCLEOTIDE SEQUENCE [LARGE SCALE GENOMIC DNA]</scope>
    <source>
        <strain evidence="3 4">DSM 108285</strain>
    </source>
</reference>
<dbReference type="AlphaFoldDB" id="A0A4S4L141"/>
<sequence>MTDPIRPSSAHSNVVNLGQQQNTHSAHKAIAPQASWSVAPQPPQRIPPSQSQSPAPHDPDVYQQVVAILSSTANGCLSEIGYVGLCARLSASEQAYAELAKAYKELESSTERYKSDNVRLAQFAVGHQSQRGATSQEREQSDGRVIHALKERLAQQQQELDLLRRQYSVLQQTQNLNSTDSYKILERKYEYVLELLKRHHAPVVVKNQNDKQEVRYMNTQTHTQNLTVSHKVDLTVPSQGNLHVTENDASLPAQLGSAVHPQAMHGRASSVPTLREGIKPEILSVNALSTSVNGGSQASSPTKLSGNTPVNLSLSGREAANSGAAVMGGSGSSSQTPLPAATIPGAQVRSEDTREFTRLITRALNGQPTTQHVRAKAQPESPSLALRTATQPSITVPQMTAAAHDRRGTQPQLQTQSLPPTPTTAVTMQASTSVMMEAHINAWSPQHLSIPISPAFASTSVQSESKKVAQSMRSVAPIAGAARGRVEPPPSSHSPSNVPLDPKKCTQAEIQLYSRISTSQSPASKCATPVQQEHELAPQPQLRSRSHSPTSPVSAPIAVQSVQDSQHMEVDAMKSHLAVPKHGDADVLMDGRTIVVDGEGEEGIEEEEWADLTDDESESKQPVHSCISSIFYDDDNDVRFCQFCNTRIQTLNLSETRPIFSESSMRDLINHAKAEHPPVWESLRKGNHN</sequence>
<comment type="caution">
    <text evidence="3">The sequence shown here is derived from an EMBL/GenBank/DDBJ whole genome shotgun (WGS) entry which is preliminary data.</text>
</comment>
<gene>
    <name evidence="3" type="ORF">EW145_g5105</name>
</gene>
<feature type="coiled-coil region" evidence="1">
    <location>
        <begin position="89"/>
        <end position="116"/>
    </location>
</feature>
<evidence type="ECO:0000313" key="4">
    <source>
        <dbReference type="Proteomes" id="UP000308199"/>
    </source>
</evidence>
<feature type="region of interest" description="Disordered" evidence="2">
    <location>
        <begin position="516"/>
        <end position="553"/>
    </location>
</feature>
<feature type="coiled-coil region" evidence="1">
    <location>
        <begin position="146"/>
        <end position="173"/>
    </location>
</feature>
<proteinExistence type="predicted"/>
<organism evidence="3 4">
    <name type="scientific">Phellinidium pouzarii</name>
    <dbReference type="NCBI Taxonomy" id="167371"/>
    <lineage>
        <taxon>Eukaryota</taxon>
        <taxon>Fungi</taxon>
        <taxon>Dikarya</taxon>
        <taxon>Basidiomycota</taxon>
        <taxon>Agaricomycotina</taxon>
        <taxon>Agaricomycetes</taxon>
        <taxon>Hymenochaetales</taxon>
        <taxon>Hymenochaetaceae</taxon>
        <taxon>Phellinidium</taxon>
    </lineage>
</organism>